<evidence type="ECO:0000313" key="3">
    <source>
        <dbReference type="Proteomes" id="UP000682733"/>
    </source>
</evidence>
<name>A0A8S2Y7P4_9BILA</name>
<evidence type="ECO:0000313" key="2">
    <source>
        <dbReference type="EMBL" id="CAF4530060.1"/>
    </source>
</evidence>
<accession>A0A8S2Y7P4</accession>
<feature type="non-terminal residue" evidence="2">
    <location>
        <position position="19"/>
    </location>
</feature>
<dbReference type="EMBL" id="CAJNOK010072038">
    <property type="protein sequence ID" value="CAF1665465.1"/>
    <property type="molecule type" value="Genomic_DNA"/>
</dbReference>
<dbReference type="Proteomes" id="UP000677228">
    <property type="component" value="Unassembled WGS sequence"/>
</dbReference>
<gene>
    <name evidence="1" type="ORF">OVA965_LOCUS45487</name>
    <name evidence="2" type="ORF">TMI583_LOCUS49021</name>
</gene>
<reference evidence="2" key="1">
    <citation type="submission" date="2021-02" db="EMBL/GenBank/DDBJ databases">
        <authorList>
            <person name="Nowell W R."/>
        </authorList>
    </citation>
    <scope>NUCLEOTIDE SEQUENCE</scope>
</reference>
<protein>
    <submittedName>
        <fullName evidence="2">Uncharacterized protein</fullName>
    </submittedName>
</protein>
<dbReference type="AlphaFoldDB" id="A0A8S2Y7P4"/>
<dbReference type="Proteomes" id="UP000682733">
    <property type="component" value="Unassembled WGS sequence"/>
</dbReference>
<comment type="caution">
    <text evidence="2">The sequence shown here is derived from an EMBL/GenBank/DDBJ whole genome shotgun (WGS) entry which is preliminary data.</text>
</comment>
<organism evidence="2 3">
    <name type="scientific">Didymodactylos carnosus</name>
    <dbReference type="NCBI Taxonomy" id="1234261"/>
    <lineage>
        <taxon>Eukaryota</taxon>
        <taxon>Metazoa</taxon>
        <taxon>Spiralia</taxon>
        <taxon>Gnathifera</taxon>
        <taxon>Rotifera</taxon>
        <taxon>Eurotatoria</taxon>
        <taxon>Bdelloidea</taxon>
        <taxon>Philodinida</taxon>
        <taxon>Philodinidae</taxon>
        <taxon>Didymodactylos</taxon>
    </lineage>
</organism>
<evidence type="ECO:0000313" key="1">
    <source>
        <dbReference type="EMBL" id="CAF1665465.1"/>
    </source>
</evidence>
<dbReference type="EMBL" id="CAJOBA010103871">
    <property type="protein sequence ID" value="CAF4530060.1"/>
    <property type="molecule type" value="Genomic_DNA"/>
</dbReference>
<sequence>MEFAEKGYGEVRDVSFSSE</sequence>
<proteinExistence type="predicted"/>